<keyword evidence="3" id="KW-0378">Hydrolase</keyword>
<name>A0A1G6A8U0_9HYPH</name>
<dbReference type="Proteomes" id="UP000199071">
    <property type="component" value="Unassembled WGS sequence"/>
</dbReference>
<dbReference type="OrthoDB" id="149172at2"/>
<protein>
    <submittedName>
        <fullName evidence="3">Predicted metal-dependent hydrolase, TIM-barrel fold</fullName>
    </submittedName>
</protein>
<dbReference type="Pfam" id="PF04909">
    <property type="entry name" value="Amidohydro_2"/>
    <property type="match status" value="1"/>
</dbReference>
<dbReference type="GO" id="GO:0016787">
    <property type="term" value="F:hydrolase activity"/>
    <property type="evidence" value="ECO:0007669"/>
    <property type="project" value="UniProtKB-KW"/>
</dbReference>
<sequence length="330" mass="37207">MRIDIYTHFFPPRYFEKLQTLVDPARMTPWFKNPPLRLLDERLKLVDHFPDYQQVLANSMPPLEVLGGPEVTPELARLVNDGFAEICERYPDHFPAFIAALPMNNPEAAVVEIDRAVTQLGARGVQIFSNVNGRPLDEPDFFPIFERMAAHDLPIWLHPVRTADWSDYPALERSQYAAFFTFGWPYETSLAMTHLVFAGLFEKLPAIKIITHHMGAMIPFFEGRVGVGFDEFTENMTDPVLAAALEGLTKPPSDYYKMFYADTAMFGAAAGTRCGVDYFGPGKTLFGSDAPFGYGIPSVANTIRIVEELDISEAERTDIFEGNARRLLRL</sequence>
<gene>
    <name evidence="3" type="ORF">SAMN02982931_00316</name>
</gene>
<dbReference type="PANTHER" id="PTHR21240:SF28">
    <property type="entry name" value="ISO-OROTATE DECARBOXYLASE (EUROFUNG)"/>
    <property type="match status" value="1"/>
</dbReference>
<dbReference type="AlphaFoldDB" id="A0A1G6A8U0"/>
<dbReference type="Gene3D" id="3.20.20.140">
    <property type="entry name" value="Metal-dependent hydrolases"/>
    <property type="match status" value="1"/>
</dbReference>
<dbReference type="RefSeq" id="WP_090874455.1">
    <property type="nucleotide sequence ID" value="NZ_FMXQ01000001.1"/>
</dbReference>
<reference evidence="3 4" key="1">
    <citation type="submission" date="2016-10" db="EMBL/GenBank/DDBJ databases">
        <authorList>
            <person name="de Groot N.N."/>
        </authorList>
    </citation>
    <scope>NUCLEOTIDE SEQUENCE [LARGE SCALE GENOMIC DNA]</scope>
    <source>
        <strain evidence="3 4">ATCC 35022</strain>
    </source>
</reference>
<proteinExistence type="predicted"/>
<dbReference type="STRING" id="665467.SAMN02982931_00316"/>
<keyword evidence="1" id="KW-0456">Lyase</keyword>
<dbReference type="GO" id="GO:0016831">
    <property type="term" value="F:carboxy-lyase activity"/>
    <property type="evidence" value="ECO:0007669"/>
    <property type="project" value="InterPro"/>
</dbReference>
<evidence type="ECO:0000313" key="4">
    <source>
        <dbReference type="Proteomes" id="UP000199071"/>
    </source>
</evidence>
<dbReference type="PANTHER" id="PTHR21240">
    <property type="entry name" value="2-AMINO-3-CARBOXYLMUCONATE-6-SEMIALDEHYDE DECARBOXYLASE"/>
    <property type="match status" value="1"/>
</dbReference>
<evidence type="ECO:0000313" key="3">
    <source>
        <dbReference type="EMBL" id="SDB04848.1"/>
    </source>
</evidence>
<dbReference type="GO" id="GO:0019748">
    <property type="term" value="P:secondary metabolic process"/>
    <property type="evidence" value="ECO:0007669"/>
    <property type="project" value="TreeGrafter"/>
</dbReference>
<dbReference type="EMBL" id="FMXQ01000001">
    <property type="protein sequence ID" value="SDB04848.1"/>
    <property type="molecule type" value="Genomic_DNA"/>
</dbReference>
<dbReference type="InterPro" id="IPR032466">
    <property type="entry name" value="Metal_Hydrolase"/>
</dbReference>
<dbReference type="SUPFAM" id="SSF51556">
    <property type="entry name" value="Metallo-dependent hydrolases"/>
    <property type="match status" value="1"/>
</dbReference>
<evidence type="ECO:0000256" key="1">
    <source>
        <dbReference type="ARBA" id="ARBA00023239"/>
    </source>
</evidence>
<dbReference type="InterPro" id="IPR032465">
    <property type="entry name" value="ACMSD"/>
</dbReference>
<organism evidence="3 4">
    <name type="scientific">Bauldia litoralis</name>
    <dbReference type="NCBI Taxonomy" id="665467"/>
    <lineage>
        <taxon>Bacteria</taxon>
        <taxon>Pseudomonadati</taxon>
        <taxon>Pseudomonadota</taxon>
        <taxon>Alphaproteobacteria</taxon>
        <taxon>Hyphomicrobiales</taxon>
        <taxon>Kaistiaceae</taxon>
        <taxon>Bauldia</taxon>
    </lineage>
</organism>
<keyword evidence="4" id="KW-1185">Reference proteome</keyword>
<feature type="domain" description="Amidohydrolase-related" evidence="2">
    <location>
        <begin position="4"/>
        <end position="330"/>
    </location>
</feature>
<dbReference type="GO" id="GO:0005737">
    <property type="term" value="C:cytoplasm"/>
    <property type="evidence" value="ECO:0007669"/>
    <property type="project" value="TreeGrafter"/>
</dbReference>
<evidence type="ECO:0000259" key="2">
    <source>
        <dbReference type="Pfam" id="PF04909"/>
    </source>
</evidence>
<dbReference type="InterPro" id="IPR006680">
    <property type="entry name" value="Amidohydro-rel"/>
</dbReference>
<accession>A0A1G6A8U0</accession>